<dbReference type="EMBL" id="QZFU01000023">
    <property type="protein sequence ID" value="RJO73710.1"/>
    <property type="molecule type" value="Genomic_DNA"/>
</dbReference>
<protein>
    <submittedName>
        <fullName evidence="1">Uncharacterized protein</fullName>
    </submittedName>
</protein>
<evidence type="ECO:0000313" key="2">
    <source>
        <dbReference type="Proteomes" id="UP000266677"/>
    </source>
</evidence>
<dbReference type="InterPro" id="IPR040547">
    <property type="entry name" value="CdiI"/>
</dbReference>
<accession>A0A3A4K1S8</accession>
<reference evidence="1 2" key="1">
    <citation type="submission" date="2018-09" db="EMBL/GenBank/DDBJ databases">
        <title>YIM PH21274 draft genome.</title>
        <authorList>
            <person name="Miao C."/>
        </authorList>
    </citation>
    <scope>NUCLEOTIDE SEQUENCE [LARGE SCALE GENOMIC DNA]</scope>
    <source>
        <strain evidence="1 2">YIM PH 21724</strain>
    </source>
</reference>
<dbReference type="AlphaFoldDB" id="A0A3A4K1S8"/>
<proteinExistence type="predicted"/>
<sequence>MNAQMNRTLEQVDGVIWPEPPADATRVVKTVHALRRKPIGMFTAEDLRIMLNQREGTLALLPRTLDVLERNPLAEGDFYPGDLLTAALTVPEGEWAAHPELATRLRAVIEKLSQRDDLDIYLPPDDEIWSRIAELKSTGVL</sequence>
<dbReference type="Proteomes" id="UP000266677">
    <property type="component" value="Unassembled WGS sequence"/>
</dbReference>
<comment type="caution">
    <text evidence="1">The sequence shown here is derived from an EMBL/GenBank/DDBJ whole genome shotgun (WGS) entry which is preliminary data.</text>
</comment>
<evidence type="ECO:0000313" key="1">
    <source>
        <dbReference type="EMBL" id="RJO73710.1"/>
    </source>
</evidence>
<gene>
    <name evidence="1" type="ORF">D5S18_21300</name>
</gene>
<keyword evidence="2" id="KW-1185">Reference proteome</keyword>
<name>A0A3A4K1S8_9NOCA</name>
<organism evidence="1 2">
    <name type="scientific">Nocardia panacis</name>
    <dbReference type="NCBI Taxonomy" id="2340916"/>
    <lineage>
        <taxon>Bacteria</taxon>
        <taxon>Bacillati</taxon>
        <taxon>Actinomycetota</taxon>
        <taxon>Actinomycetes</taxon>
        <taxon>Mycobacteriales</taxon>
        <taxon>Nocardiaceae</taxon>
        <taxon>Nocardia</taxon>
    </lineage>
</organism>
<dbReference type="Pfam" id="PF18616">
    <property type="entry name" value="CdiI_3"/>
    <property type="match status" value="1"/>
</dbReference>
<dbReference type="CDD" id="cd20691">
    <property type="entry name" value="CdiI_EC536-like"/>
    <property type="match status" value="1"/>
</dbReference>